<dbReference type="Gene3D" id="3.20.20.300">
    <property type="entry name" value="Glycoside hydrolase, family 3, N-terminal domain"/>
    <property type="match status" value="1"/>
</dbReference>
<dbReference type="PRINTS" id="PR00133">
    <property type="entry name" value="GLHYDRLASE3"/>
</dbReference>
<dbReference type="Gene3D" id="2.60.40.10">
    <property type="entry name" value="Immunoglobulins"/>
    <property type="match status" value="1"/>
</dbReference>
<dbReference type="InterPro" id="IPR001764">
    <property type="entry name" value="Glyco_hydro_3_N"/>
</dbReference>
<name>A0ABW1EC37_9BACT</name>
<dbReference type="InterPro" id="IPR044993">
    <property type="entry name" value="BXL"/>
</dbReference>
<dbReference type="EMBL" id="JBHSPH010000002">
    <property type="protein sequence ID" value="MFC5861877.1"/>
    <property type="molecule type" value="Genomic_DNA"/>
</dbReference>
<dbReference type="SUPFAM" id="SSF52279">
    <property type="entry name" value="Beta-D-glucan exohydrolase, C-terminal domain"/>
    <property type="match status" value="1"/>
</dbReference>
<dbReference type="InterPro" id="IPR036962">
    <property type="entry name" value="Glyco_hydro_3_N_sf"/>
</dbReference>
<comment type="caution">
    <text evidence="6">The sequence shown here is derived from an EMBL/GenBank/DDBJ whole genome shotgun (WGS) entry which is preliminary data.</text>
</comment>
<keyword evidence="7" id="KW-1185">Reference proteome</keyword>
<accession>A0ABW1EC37</accession>
<dbReference type="Pfam" id="PF14310">
    <property type="entry name" value="Fn3-like"/>
    <property type="match status" value="1"/>
</dbReference>
<evidence type="ECO:0000259" key="5">
    <source>
        <dbReference type="PROSITE" id="PS51820"/>
    </source>
</evidence>
<evidence type="ECO:0000313" key="7">
    <source>
        <dbReference type="Proteomes" id="UP001596091"/>
    </source>
</evidence>
<keyword evidence="3 6" id="KW-0378">Hydrolase</keyword>
<feature type="chain" id="PRO_5046360582" evidence="4">
    <location>
        <begin position="28"/>
        <end position="908"/>
    </location>
</feature>
<proteinExistence type="inferred from homology"/>
<dbReference type="InterPro" id="IPR037524">
    <property type="entry name" value="PA14/GLEYA"/>
</dbReference>
<dbReference type="InterPro" id="IPR002772">
    <property type="entry name" value="Glyco_hydro_3_C"/>
</dbReference>
<dbReference type="SUPFAM" id="SSF56988">
    <property type="entry name" value="Anthrax protective antigen"/>
    <property type="match status" value="1"/>
</dbReference>
<dbReference type="Pfam" id="PF00933">
    <property type="entry name" value="Glyco_hydro_3"/>
    <property type="match status" value="1"/>
</dbReference>
<dbReference type="SMART" id="SM01217">
    <property type="entry name" value="Fn3_like"/>
    <property type="match status" value="1"/>
</dbReference>
<evidence type="ECO:0000256" key="3">
    <source>
        <dbReference type="ARBA" id="ARBA00022801"/>
    </source>
</evidence>
<dbReference type="Proteomes" id="UP001596091">
    <property type="component" value="Unassembled WGS sequence"/>
</dbReference>
<dbReference type="PANTHER" id="PTHR42721">
    <property type="entry name" value="SUGAR HYDROLASE-RELATED"/>
    <property type="match status" value="1"/>
</dbReference>
<dbReference type="InterPro" id="IPR017853">
    <property type="entry name" value="GH"/>
</dbReference>
<dbReference type="InterPro" id="IPR036881">
    <property type="entry name" value="Glyco_hydro_3_C_sf"/>
</dbReference>
<comment type="similarity">
    <text evidence="1">Belongs to the glycosyl hydrolase 3 family.</text>
</comment>
<evidence type="ECO:0000256" key="4">
    <source>
        <dbReference type="SAM" id="SignalP"/>
    </source>
</evidence>
<feature type="domain" description="PA14" evidence="5">
    <location>
        <begin position="471"/>
        <end position="633"/>
    </location>
</feature>
<dbReference type="SUPFAM" id="SSF51445">
    <property type="entry name" value="(Trans)glycosidases"/>
    <property type="match status" value="1"/>
</dbReference>
<dbReference type="PANTHER" id="PTHR42721:SF3">
    <property type="entry name" value="BETA-D-XYLOSIDASE 5-RELATED"/>
    <property type="match status" value="1"/>
</dbReference>
<dbReference type="GO" id="GO:0016787">
    <property type="term" value="F:hydrolase activity"/>
    <property type="evidence" value="ECO:0007669"/>
    <property type="project" value="UniProtKB-KW"/>
</dbReference>
<keyword evidence="2 4" id="KW-0732">Signal</keyword>
<evidence type="ECO:0000313" key="6">
    <source>
        <dbReference type="EMBL" id="MFC5861877.1"/>
    </source>
</evidence>
<sequence length="908" mass="98419">MPYKSIYLAAALSVLVPFAISSSSASAQSQPPADMPLYNPSLPISQRVDDLVSRMSLEEKVSQLTDQAAAIPRLDVPAYNWWNEGLHGIARSGYATVFPQAIGNAATWDTPLLKQIGTVVSTEARAKYNDAIRHNNHDRYFGLTIWSPNINIFRDPRWGRGQETYGEDPFLTGRLATAFVEGIQGDDPNYFRAIATPKHFAVHSGPESTRHRANVDPTPHDLWDTYLPAFRATITEGKADSLMCAYNAVDGVPACANKLLIQQILRGDWGFQGFITSDCGAVDDFSSKIGHHYSSSNETGSVAAIETGTDTDCGTEYKALTSAVHDKLIAESQLDVSLKRLFTARIKLGMFDPPSQVPYASIPFSVVNSPENQALALRAARESMVLLKNQNGLLPIRPAAGKTLAVIGPLANSRIALEGNYNGTIRQPILPIDGIATEFDSEHVLYAEGSPFIPGGAVPVPRTMFRTTPNSGTVGLTGEYFASPSFEGNPELTRTDKEIDFNWSHANPVPSHWTDTTATSFAVLWTGTITQSPAQTKDFTIHLPDCYPCGGKVSFAIYLDGQLLKPSPYNSDNHSQARADGPIQHFPISFTDTLSHQLRMEYIQSGPIEDSGITLEWNPDADQLRAEAIATAKKADVILAFVGLNPRLEGEEMPVKAKGFSGGDRTDIVLPDVQQQLLQALAATGKPIIVVMLNGSALAVNWSAKNAAAILEAWYPGQSGGQAIAETLSGKNNPAGRLPVTFYTGIDQLPAFDYYSMANRTYRYFKGDPLYRFGDGLSYTTFKYSNLKLSTTDLSAGDTLTAEADVANTGSSAGDDVAELYLKPPHTDVSPQLALAGFQRIHLAPGETRHITFHLDPRTLSQVDDKGIRAVTAGEYRLSLGSSQPTGDAAQSVVTKNFAIKGKQELPR</sequence>
<evidence type="ECO:0000256" key="2">
    <source>
        <dbReference type="ARBA" id="ARBA00022729"/>
    </source>
</evidence>
<dbReference type="InterPro" id="IPR026891">
    <property type="entry name" value="Fn3-like"/>
</dbReference>
<dbReference type="Pfam" id="PF01915">
    <property type="entry name" value="Glyco_hydro_3_C"/>
    <property type="match status" value="1"/>
</dbReference>
<evidence type="ECO:0000256" key="1">
    <source>
        <dbReference type="ARBA" id="ARBA00005336"/>
    </source>
</evidence>
<dbReference type="InterPro" id="IPR013783">
    <property type="entry name" value="Ig-like_fold"/>
</dbReference>
<feature type="signal peptide" evidence="4">
    <location>
        <begin position="1"/>
        <end position="27"/>
    </location>
</feature>
<reference evidence="7" key="1">
    <citation type="journal article" date="2019" name="Int. J. Syst. Evol. Microbiol.">
        <title>The Global Catalogue of Microorganisms (GCM) 10K type strain sequencing project: providing services to taxonomists for standard genome sequencing and annotation.</title>
        <authorList>
            <consortium name="The Broad Institute Genomics Platform"/>
            <consortium name="The Broad Institute Genome Sequencing Center for Infectious Disease"/>
            <person name="Wu L."/>
            <person name="Ma J."/>
        </authorList>
    </citation>
    <scope>NUCLEOTIDE SEQUENCE [LARGE SCALE GENOMIC DNA]</scope>
    <source>
        <strain evidence="7">JCM 4087</strain>
    </source>
</reference>
<organism evidence="6 7">
    <name type="scientific">Acidicapsa dinghuensis</name>
    <dbReference type="NCBI Taxonomy" id="2218256"/>
    <lineage>
        <taxon>Bacteria</taxon>
        <taxon>Pseudomonadati</taxon>
        <taxon>Acidobacteriota</taxon>
        <taxon>Terriglobia</taxon>
        <taxon>Terriglobales</taxon>
        <taxon>Acidobacteriaceae</taxon>
        <taxon>Acidicapsa</taxon>
    </lineage>
</organism>
<dbReference type="Gene3D" id="3.40.50.1700">
    <property type="entry name" value="Glycoside hydrolase family 3 C-terminal domain"/>
    <property type="match status" value="2"/>
</dbReference>
<protein>
    <submittedName>
        <fullName evidence="6">Glycoside hydrolase family 3 C-terminal domain-containing protein</fullName>
    </submittedName>
</protein>
<gene>
    <name evidence="6" type="ORF">ACFPT7_06200</name>
</gene>
<dbReference type="RefSeq" id="WP_263337631.1">
    <property type="nucleotide sequence ID" value="NZ_JAGSYH010000004.1"/>
</dbReference>
<dbReference type="PROSITE" id="PS51820">
    <property type="entry name" value="PA14"/>
    <property type="match status" value="1"/>
</dbReference>